<sequence>MSEYFNRKPENWSILDFLNECDLEPFDRKIDFYIKSLRAIADSDQDSLKESGVTGGLLGRLTGPTGAQVAYLVAMLFGWDGKSELDRKKAKDWEENRSRGQVTITGISGTVNGNIYGGNFIGLTELQDNNKVPKRTIDDYFDSVTPPSHIRTSEYNHKRQRGPRQDLYKQDIRIKPFNPWGSDNEEDSNNDERDIRIEPSNPLGSDNEENSNEEFIDSESEDDSYYVIKNPETISFDEYVGVTHNESDWTLKDGRRVIDVLTKNTAELVKSISAKSKKERTACIISVIRLGLSSIIDLSSEFHNGMYNWFGNEWNDIKEKVYSQVNMTPNFFEGETKTIVDTVEEMCGLYHYVDAREYLFKIRNKKNTPMVQQIATAYFHVIDKFLDNPHLFIEESGKLKNLSEMEFVINIIAPILNDVFNDVLDILNLRWGETVSAISDRRRKIDLRIVHKCREIELSHTECAKAPTRAKAIRDRSKCLRTEKGVLDKFLKEDLSDEAVKDSVILGIQFAGLEGQIIGVDLLDNGLYFGLEGPHFSFPAQLSNIKCLRNALEALYFFKENVVRKANLFPDPKKYNHAYNKIFRNNLESQVKAKHFKTKFIRPTHFTPKGQ</sequence>
<feature type="compositionally biased region" description="Acidic residues" evidence="1">
    <location>
        <begin position="206"/>
        <end position="222"/>
    </location>
</feature>
<gene>
    <name evidence="2" type="ORF">FCALED_LOCUS14807</name>
</gene>
<feature type="region of interest" description="Disordered" evidence="1">
    <location>
        <begin position="137"/>
        <end position="222"/>
    </location>
</feature>
<accession>A0A9N9ICJ1</accession>
<dbReference type="OrthoDB" id="2319991at2759"/>
<organism evidence="2 3">
    <name type="scientific">Funneliformis caledonium</name>
    <dbReference type="NCBI Taxonomy" id="1117310"/>
    <lineage>
        <taxon>Eukaryota</taxon>
        <taxon>Fungi</taxon>
        <taxon>Fungi incertae sedis</taxon>
        <taxon>Mucoromycota</taxon>
        <taxon>Glomeromycotina</taxon>
        <taxon>Glomeromycetes</taxon>
        <taxon>Glomerales</taxon>
        <taxon>Glomeraceae</taxon>
        <taxon>Funneliformis</taxon>
    </lineage>
</organism>
<dbReference type="EMBL" id="CAJVPQ010011638">
    <property type="protein sequence ID" value="CAG8728163.1"/>
    <property type="molecule type" value="Genomic_DNA"/>
</dbReference>
<comment type="caution">
    <text evidence="2">The sequence shown here is derived from an EMBL/GenBank/DDBJ whole genome shotgun (WGS) entry which is preliminary data.</text>
</comment>
<feature type="compositionally biased region" description="Basic and acidic residues" evidence="1">
    <location>
        <begin position="151"/>
        <end position="174"/>
    </location>
</feature>
<proteinExistence type="predicted"/>
<feature type="non-terminal residue" evidence="2">
    <location>
        <position position="611"/>
    </location>
</feature>
<dbReference type="Proteomes" id="UP000789570">
    <property type="component" value="Unassembled WGS sequence"/>
</dbReference>
<name>A0A9N9ICJ1_9GLOM</name>
<evidence type="ECO:0000313" key="2">
    <source>
        <dbReference type="EMBL" id="CAG8728163.1"/>
    </source>
</evidence>
<reference evidence="2" key="1">
    <citation type="submission" date="2021-06" db="EMBL/GenBank/DDBJ databases">
        <authorList>
            <person name="Kallberg Y."/>
            <person name="Tangrot J."/>
            <person name="Rosling A."/>
        </authorList>
    </citation>
    <scope>NUCLEOTIDE SEQUENCE</scope>
    <source>
        <strain evidence="2">UK204</strain>
    </source>
</reference>
<keyword evidence="3" id="KW-1185">Reference proteome</keyword>
<protein>
    <submittedName>
        <fullName evidence="2">15536_t:CDS:1</fullName>
    </submittedName>
</protein>
<evidence type="ECO:0000313" key="3">
    <source>
        <dbReference type="Proteomes" id="UP000789570"/>
    </source>
</evidence>
<evidence type="ECO:0000256" key="1">
    <source>
        <dbReference type="SAM" id="MobiDB-lite"/>
    </source>
</evidence>
<dbReference type="AlphaFoldDB" id="A0A9N9ICJ1"/>